<evidence type="ECO:0000313" key="2">
    <source>
        <dbReference type="EMBL" id="MCL1127911.1"/>
    </source>
</evidence>
<comment type="caution">
    <text evidence="2">The sequence shown here is derived from an EMBL/GenBank/DDBJ whole genome shotgun (WGS) entry which is preliminary data.</text>
</comment>
<dbReference type="EMBL" id="JAKIKS010000248">
    <property type="protein sequence ID" value="MCL1127911.1"/>
    <property type="molecule type" value="Genomic_DNA"/>
</dbReference>
<dbReference type="PANTHER" id="PTHR39336:SF1">
    <property type="entry name" value="PYRIDOXAMINE PHOSPHATE OXIDASE FAMILY PROTEIN (AFU_ORTHOLOGUE AFUA_6G11440)"/>
    <property type="match status" value="1"/>
</dbReference>
<proteinExistence type="predicted"/>
<keyword evidence="3" id="KW-1185">Reference proteome</keyword>
<dbReference type="Pfam" id="PF01243">
    <property type="entry name" value="PNPOx_N"/>
    <property type="match status" value="1"/>
</dbReference>
<gene>
    <name evidence="2" type="ORF">L2764_26520</name>
</gene>
<sequence length="190" mass="21686">MGKQFNALQPQHMDFIKQQKIFFVGTAASSGRVNISPKGGDSFRIINENQVIWQNLTGSGNETAAHIYHLSRMTLMFCAFEGNPLILRLYGEATAIHKADKQWQEYIDLFPLSVGTRQFYHLTIDMVQTSCGMSVPFFDYLDDRDQLTNWAEARGPEGIHDYWKNRNQHSIDNMETHIVKLAGIADESID</sequence>
<dbReference type="PANTHER" id="PTHR39336">
    <property type="entry name" value="PYRIDOXAMINE PHOSPHATE OXIDASE FAMILY PROTEIN (AFU_ORTHOLOGUE AFUA_6G11440)"/>
    <property type="match status" value="1"/>
</dbReference>
<dbReference type="Gene3D" id="2.30.110.10">
    <property type="entry name" value="Electron Transport, Fmn-binding Protein, Chain A"/>
    <property type="match status" value="1"/>
</dbReference>
<accession>A0ABT0LL72</accession>
<dbReference type="RefSeq" id="WP_248943337.1">
    <property type="nucleotide sequence ID" value="NZ_JAKIKS010000248.1"/>
</dbReference>
<dbReference type="SUPFAM" id="SSF50475">
    <property type="entry name" value="FMN-binding split barrel"/>
    <property type="match status" value="1"/>
</dbReference>
<dbReference type="InterPro" id="IPR012349">
    <property type="entry name" value="Split_barrel_FMN-bd"/>
</dbReference>
<organism evidence="2 3">
    <name type="scientific">Shewanella surugensis</name>
    <dbReference type="NCBI Taxonomy" id="212020"/>
    <lineage>
        <taxon>Bacteria</taxon>
        <taxon>Pseudomonadati</taxon>
        <taxon>Pseudomonadota</taxon>
        <taxon>Gammaproteobacteria</taxon>
        <taxon>Alteromonadales</taxon>
        <taxon>Shewanellaceae</taxon>
        <taxon>Shewanella</taxon>
    </lineage>
</organism>
<protein>
    <submittedName>
        <fullName evidence="2">Pyridoxamine 5'-phosphate oxidase family protein</fullName>
    </submittedName>
</protein>
<evidence type="ECO:0000259" key="1">
    <source>
        <dbReference type="Pfam" id="PF01243"/>
    </source>
</evidence>
<evidence type="ECO:0000313" key="3">
    <source>
        <dbReference type="Proteomes" id="UP001203423"/>
    </source>
</evidence>
<dbReference type="Proteomes" id="UP001203423">
    <property type="component" value="Unassembled WGS sequence"/>
</dbReference>
<name>A0ABT0LL72_9GAMM</name>
<reference evidence="2 3" key="1">
    <citation type="submission" date="2022-01" db="EMBL/GenBank/DDBJ databases">
        <title>Whole genome-based taxonomy of the Shewanellaceae.</title>
        <authorList>
            <person name="Martin-Rodriguez A.J."/>
        </authorList>
    </citation>
    <scope>NUCLEOTIDE SEQUENCE [LARGE SCALE GENOMIC DNA]</scope>
    <source>
        <strain evidence="2 3">DSM 17177</strain>
    </source>
</reference>
<feature type="domain" description="Pyridoxamine 5'-phosphate oxidase N-terminal" evidence="1">
    <location>
        <begin position="9"/>
        <end position="120"/>
    </location>
</feature>
<dbReference type="InterPro" id="IPR011576">
    <property type="entry name" value="Pyridox_Oxase_N"/>
</dbReference>